<dbReference type="Pfam" id="PF07733">
    <property type="entry name" value="DNA_pol3_alpha"/>
    <property type="match status" value="1"/>
</dbReference>
<dbReference type="Gene3D" id="1.10.150.870">
    <property type="match status" value="1"/>
</dbReference>
<dbReference type="InterPro" id="IPR029460">
    <property type="entry name" value="DNAPol_HHH"/>
</dbReference>
<feature type="domain" description="Polymerase/histidinol phosphatase N-terminal" evidence="10">
    <location>
        <begin position="7"/>
        <end position="74"/>
    </location>
</feature>
<dbReference type="NCBIfam" id="NF004226">
    <property type="entry name" value="PRK05673.1"/>
    <property type="match status" value="1"/>
</dbReference>
<protein>
    <recommendedName>
        <fullName evidence="3">DNA polymerase III subunit alpha</fullName>
        <ecNumber evidence="2">2.7.7.7</ecNumber>
    </recommendedName>
</protein>
<dbReference type="CDD" id="cd07433">
    <property type="entry name" value="PHP_PolIIIA_DnaE1"/>
    <property type="match status" value="1"/>
</dbReference>
<dbReference type="InterPro" id="IPR049821">
    <property type="entry name" value="PolIIIA_DnaE1_PHP"/>
</dbReference>
<dbReference type="Pfam" id="PF17657">
    <property type="entry name" value="DNA_pol3_finger"/>
    <property type="match status" value="1"/>
</dbReference>
<dbReference type="Pfam" id="PF01336">
    <property type="entry name" value="tRNA_anti-codon"/>
    <property type="match status" value="1"/>
</dbReference>
<dbReference type="InterPro" id="IPR041931">
    <property type="entry name" value="DNA_pol3_alpha_thumb_dom"/>
</dbReference>
<evidence type="ECO:0000313" key="11">
    <source>
        <dbReference type="EMBL" id="TCS72888.1"/>
    </source>
</evidence>
<keyword evidence="5" id="KW-0808">Transferase</keyword>
<dbReference type="Gene3D" id="2.40.50.140">
    <property type="entry name" value="Nucleic acid-binding proteins"/>
    <property type="match status" value="1"/>
</dbReference>
<dbReference type="InterPro" id="IPR012340">
    <property type="entry name" value="NA-bd_OB-fold"/>
</dbReference>
<dbReference type="SMART" id="SM00481">
    <property type="entry name" value="POLIIIAc"/>
    <property type="match status" value="1"/>
</dbReference>
<proteinExistence type="predicted"/>
<dbReference type="InterPro" id="IPR048472">
    <property type="entry name" value="DNA_pol_IIIA_C"/>
</dbReference>
<dbReference type="GO" id="GO:0003676">
    <property type="term" value="F:nucleic acid binding"/>
    <property type="evidence" value="ECO:0007669"/>
    <property type="project" value="InterPro"/>
</dbReference>
<keyword evidence="7" id="KW-0235">DNA replication</keyword>
<keyword evidence="4" id="KW-0963">Cytoplasm</keyword>
<dbReference type="RefSeq" id="WP_126461811.1">
    <property type="nucleotide sequence ID" value="NZ_AP018721.1"/>
</dbReference>
<evidence type="ECO:0000256" key="3">
    <source>
        <dbReference type="ARBA" id="ARBA00019114"/>
    </source>
</evidence>
<accession>A0A4R3JWZ5</accession>
<dbReference type="InterPro" id="IPR016195">
    <property type="entry name" value="Pol/histidinol_Pase-like"/>
</dbReference>
<keyword evidence="8" id="KW-0239">DNA-directed DNA polymerase</keyword>
<evidence type="ECO:0000259" key="10">
    <source>
        <dbReference type="SMART" id="SM00481"/>
    </source>
</evidence>
<dbReference type="GO" id="GO:0008408">
    <property type="term" value="F:3'-5' exonuclease activity"/>
    <property type="evidence" value="ECO:0007669"/>
    <property type="project" value="InterPro"/>
</dbReference>
<dbReference type="Pfam" id="PF14579">
    <property type="entry name" value="HHH_6"/>
    <property type="match status" value="1"/>
</dbReference>
<evidence type="ECO:0000256" key="1">
    <source>
        <dbReference type="ARBA" id="ARBA00004496"/>
    </source>
</evidence>
<evidence type="ECO:0000256" key="8">
    <source>
        <dbReference type="ARBA" id="ARBA00022932"/>
    </source>
</evidence>
<dbReference type="EC" id="2.7.7.7" evidence="2"/>
<keyword evidence="12" id="KW-1185">Reference proteome</keyword>
<evidence type="ECO:0000256" key="9">
    <source>
        <dbReference type="ARBA" id="ARBA00049244"/>
    </source>
</evidence>
<dbReference type="Gene3D" id="1.10.10.1600">
    <property type="entry name" value="Bacterial DNA polymerase III alpha subunit, thumb domain"/>
    <property type="match status" value="1"/>
</dbReference>
<dbReference type="Proteomes" id="UP000295135">
    <property type="component" value="Unassembled WGS sequence"/>
</dbReference>
<dbReference type="InterPro" id="IPR004365">
    <property type="entry name" value="NA-bd_OB_tRNA"/>
</dbReference>
<evidence type="ECO:0000313" key="12">
    <source>
        <dbReference type="Proteomes" id="UP000295135"/>
    </source>
</evidence>
<dbReference type="PANTHER" id="PTHR32294">
    <property type="entry name" value="DNA POLYMERASE III SUBUNIT ALPHA"/>
    <property type="match status" value="1"/>
</dbReference>
<evidence type="ECO:0000256" key="6">
    <source>
        <dbReference type="ARBA" id="ARBA00022695"/>
    </source>
</evidence>
<dbReference type="AlphaFoldDB" id="A0A4R3JWZ5"/>
<keyword evidence="6" id="KW-0548">Nucleotidyltransferase</keyword>
<dbReference type="GO" id="GO:0006260">
    <property type="term" value="P:DNA replication"/>
    <property type="evidence" value="ECO:0007669"/>
    <property type="project" value="UniProtKB-KW"/>
</dbReference>
<dbReference type="Pfam" id="PF20914">
    <property type="entry name" value="DNA_pol_IIIA_C"/>
    <property type="match status" value="1"/>
</dbReference>
<name>A0A4R3JWZ5_9PROT</name>
<dbReference type="InterPro" id="IPR003141">
    <property type="entry name" value="Pol/His_phosphatase_N"/>
</dbReference>
<reference evidence="11 12" key="1">
    <citation type="submission" date="2019-03" db="EMBL/GenBank/DDBJ databases">
        <title>Genomic Encyclopedia of Type Strains, Phase IV (KMG-IV): sequencing the most valuable type-strain genomes for metagenomic binning, comparative biology and taxonomic classification.</title>
        <authorList>
            <person name="Goeker M."/>
        </authorList>
    </citation>
    <scope>NUCLEOTIDE SEQUENCE [LARGE SCALE GENOMIC DNA]</scope>
    <source>
        <strain evidence="11 12">DSM 103923</strain>
    </source>
</reference>
<dbReference type="InterPro" id="IPR040982">
    <property type="entry name" value="DNA_pol3_finger"/>
</dbReference>
<evidence type="ECO:0000256" key="4">
    <source>
        <dbReference type="ARBA" id="ARBA00022490"/>
    </source>
</evidence>
<comment type="subcellular location">
    <subcellularLocation>
        <location evidence="1">Cytoplasm</location>
    </subcellularLocation>
</comment>
<dbReference type="OrthoDB" id="9803237at2"/>
<evidence type="ECO:0000256" key="5">
    <source>
        <dbReference type="ARBA" id="ARBA00022679"/>
    </source>
</evidence>
<gene>
    <name evidence="11" type="ORF">EDC61_1039</name>
</gene>
<sequence length="1152" mass="128931">MTQPQFAHLRLHSEYSIQDGLLRIGEAVQQAKADAMPALALTDLANVFGLVKFYSAARKAGVKPVCGCDIWVAEPGQIDKPNRLLLLVQQREGYRRLCELLTRAYRDNLHRGRAIVDPRWFDELGTEGLIALSGAHLGDVGQALLNEAQGQARKLARHWAKRFPERYYLEIQRDGRAEAEPHLVRAVELAAELGLPVVATHPVQFLKRDDYKAHEARVCIAEGAILADRRRPRLFTEEDYFKSQAEMAELFADLPEALANSVEIARRCNLTLELGKNKLPLFPTPEGMTLDDYLRQRSQEGLAQRLELLYPDPVKRAEVLPGYQERLEFELGTIIQMGFPGYFLIVADFINWAKHNGVPVGPGRGSGAGSLVAYCLGITDLDPTRYDLLFERFLNPERVSMPDFDVDFCQDGRDRVIQYVRDKYGHDAVSQIATFGTLGSKSVIRDVGRVLDMPYNFCDTLSKLVPIEGVKPVPLARALEQEPQLKEKYEAEEDVKELFELAFSLEDLTRNVGMHAGGVLIAPGKLTDFCPLYRAEGSEAMVSQFDKDDVEKAGLVKFDFLGLRTLTIIDWAVRYIKRLHPEVDLRMETLPLDDAATYKLLKACNTTAVFQLESRGMKDLIRRLQPDCFEDLIALVALFRPGPLESGMVDDFINRKHGRAELSYLHPMLEGVLKPTYGVIVYQEQVMQIAQIMGGYTLGAADLLRRAMGKKKPEEMAQHRGIFVEGAVKKGVEAAQAEYIFDLMEKFAGYGFNKSHSAAYALVSYQTAWLKTHYPAAFAAATLSADMDATDKVRNFYEDAIANGLEVLAPDINLSDHRFVPIDAKRIRYGLGAVKGTGEAAIAAIIQAREAGGQFSDLFDFCRRVDRRIVNRRVIEALVRAGAFDALNPNRAQLFNAVGLAMEWGDTMQRNAVQDSLFGEAMSEAPPALPELAEWSLKEKLVQEKAALGFYFSGHPFDAYRQDLAGIIDKGLNQLTPQQQPVWLAGVVMAVNTRMTRRGKMASVLLDDGAGQVDVAVFNEKFEARRDLLKEDALLIVQGKVSHDDYSGGLRVTADELYDLEGARSKHADRLRLSMNGEADADRLRRLLQPYRQSAAGTGCPVAVHYRNGDAQCVIELGDGWRVRLSNELLDELRHWLRPENVRINYQRPRAA</sequence>
<dbReference type="CDD" id="cd04485">
    <property type="entry name" value="DnaE_OBF"/>
    <property type="match status" value="1"/>
</dbReference>
<evidence type="ECO:0000256" key="2">
    <source>
        <dbReference type="ARBA" id="ARBA00012417"/>
    </source>
</evidence>
<dbReference type="GO" id="GO:0005737">
    <property type="term" value="C:cytoplasm"/>
    <property type="evidence" value="ECO:0007669"/>
    <property type="project" value="UniProtKB-SubCell"/>
</dbReference>
<evidence type="ECO:0000256" key="7">
    <source>
        <dbReference type="ARBA" id="ARBA00022705"/>
    </source>
</evidence>
<dbReference type="InterPro" id="IPR004805">
    <property type="entry name" value="DnaE2/DnaE/PolC"/>
</dbReference>
<dbReference type="EMBL" id="SLZY01000003">
    <property type="protein sequence ID" value="TCS72888.1"/>
    <property type="molecule type" value="Genomic_DNA"/>
</dbReference>
<comment type="caution">
    <text evidence="11">The sequence shown here is derived from an EMBL/GenBank/DDBJ whole genome shotgun (WGS) entry which is preliminary data.</text>
</comment>
<dbReference type="NCBIfam" id="TIGR00594">
    <property type="entry name" value="polc"/>
    <property type="match status" value="1"/>
</dbReference>
<dbReference type="InterPro" id="IPR004013">
    <property type="entry name" value="PHP_dom"/>
</dbReference>
<dbReference type="Gene3D" id="3.20.20.140">
    <property type="entry name" value="Metal-dependent hydrolases"/>
    <property type="match status" value="1"/>
</dbReference>
<dbReference type="GO" id="GO:0003887">
    <property type="term" value="F:DNA-directed DNA polymerase activity"/>
    <property type="evidence" value="ECO:0007669"/>
    <property type="project" value="UniProtKB-KW"/>
</dbReference>
<dbReference type="Pfam" id="PF02811">
    <property type="entry name" value="PHP"/>
    <property type="match status" value="1"/>
</dbReference>
<comment type="catalytic activity">
    <reaction evidence="9">
        <text>DNA(n) + a 2'-deoxyribonucleoside 5'-triphosphate = DNA(n+1) + diphosphate</text>
        <dbReference type="Rhea" id="RHEA:22508"/>
        <dbReference type="Rhea" id="RHEA-COMP:17339"/>
        <dbReference type="Rhea" id="RHEA-COMP:17340"/>
        <dbReference type="ChEBI" id="CHEBI:33019"/>
        <dbReference type="ChEBI" id="CHEBI:61560"/>
        <dbReference type="ChEBI" id="CHEBI:173112"/>
        <dbReference type="EC" id="2.7.7.7"/>
    </reaction>
</comment>
<dbReference type="InterPro" id="IPR011708">
    <property type="entry name" value="DNA_pol3_alpha_NTPase_dom"/>
</dbReference>
<organism evidence="11 12">
    <name type="scientific">Sulfuritortus calidifontis</name>
    <dbReference type="NCBI Taxonomy" id="1914471"/>
    <lineage>
        <taxon>Bacteria</taxon>
        <taxon>Pseudomonadati</taxon>
        <taxon>Pseudomonadota</taxon>
        <taxon>Betaproteobacteria</taxon>
        <taxon>Nitrosomonadales</taxon>
        <taxon>Thiobacillaceae</taxon>
        <taxon>Sulfuritortus</taxon>
    </lineage>
</organism>
<dbReference type="SUPFAM" id="SSF89550">
    <property type="entry name" value="PHP domain-like"/>
    <property type="match status" value="1"/>
</dbReference>
<dbReference type="PANTHER" id="PTHR32294:SF0">
    <property type="entry name" value="DNA POLYMERASE III SUBUNIT ALPHA"/>
    <property type="match status" value="1"/>
</dbReference>